<dbReference type="Pfam" id="PF09339">
    <property type="entry name" value="HTH_IclR"/>
    <property type="match status" value="1"/>
</dbReference>
<dbReference type="InterPro" id="IPR014757">
    <property type="entry name" value="Tscrpt_reg_IclR_C"/>
</dbReference>
<feature type="region of interest" description="Disordered" evidence="4">
    <location>
        <begin position="1"/>
        <end position="35"/>
    </location>
</feature>
<feature type="domain" description="IclR-ED" evidence="6">
    <location>
        <begin position="98"/>
        <end position="277"/>
    </location>
</feature>
<evidence type="ECO:0000256" key="3">
    <source>
        <dbReference type="ARBA" id="ARBA00023163"/>
    </source>
</evidence>
<dbReference type="GO" id="GO:0003700">
    <property type="term" value="F:DNA-binding transcription factor activity"/>
    <property type="evidence" value="ECO:0007669"/>
    <property type="project" value="TreeGrafter"/>
</dbReference>
<dbReference type="InterPro" id="IPR005471">
    <property type="entry name" value="Tscrpt_reg_IclR_N"/>
</dbReference>
<dbReference type="Gene3D" id="3.30.450.40">
    <property type="match status" value="1"/>
</dbReference>
<keyword evidence="8" id="KW-1185">Reference proteome</keyword>
<dbReference type="Gene3D" id="1.10.10.10">
    <property type="entry name" value="Winged helix-like DNA-binding domain superfamily/Winged helix DNA-binding domain"/>
    <property type="match status" value="1"/>
</dbReference>
<reference evidence="7 8" key="1">
    <citation type="submission" date="2019-06" db="EMBL/GenBank/DDBJ databases">
        <title>Sequencing the genomes of 1000 actinobacteria strains.</title>
        <authorList>
            <person name="Klenk H.-P."/>
        </authorList>
    </citation>
    <scope>NUCLEOTIDE SEQUENCE [LARGE SCALE GENOMIC DNA]</scope>
    <source>
        <strain evidence="7 8">DSM 45043</strain>
    </source>
</reference>
<dbReference type="PANTHER" id="PTHR30136">
    <property type="entry name" value="HELIX-TURN-HELIX TRANSCRIPTIONAL REGULATOR, ICLR FAMILY"/>
    <property type="match status" value="1"/>
</dbReference>
<organism evidence="7 8">
    <name type="scientific">Actinomadura hallensis</name>
    <dbReference type="NCBI Taxonomy" id="337895"/>
    <lineage>
        <taxon>Bacteria</taxon>
        <taxon>Bacillati</taxon>
        <taxon>Actinomycetota</taxon>
        <taxon>Actinomycetes</taxon>
        <taxon>Streptosporangiales</taxon>
        <taxon>Thermomonosporaceae</taxon>
        <taxon>Actinomadura</taxon>
    </lineage>
</organism>
<dbReference type="SMART" id="SM00346">
    <property type="entry name" value="HTH_ICLR"/>
    <property type="match status" value="1"/>
</dbReference>
<keyword evidence="3" id="KW-0804">Transcription</keyword>
<dbReference type="Proteomes" id="UP000316706">
    <property type="component" value="Unassembled WGS sequence"/>
</dbReference>
<sequence length="294" mass="31662">MGRDTAGRDTAGRETRGHETRGGGTAGRAPRRARPVSVAGKVMAILNAFEQGGVRLNLSEICRRSGLPLATGHRLVGELTEGGFLERVPDGTYRIGTRLWRIGSQAPVVMGLRELALPHMEDLYEATHDNVQLGVLRDDRVLIVERLRGTRSVPTVTQIASMLPLHTTGVGKVLLAYAPPEVREGVLAGELPRHGPRTITDPGELRRDLERVRRDGYALTRDEMTLGAASVGVPVRDAGGEVVAALSLVSGTRGADLRRLLPPLKTAARALSRDVAAHWGGHPDMFSDERKPSA</sequence>
<dbReference type="PROSITE" id="PS51078">
    <property type="entry name" value="ICLR_ED"/>
    <property type="match status" value="1"/>
</dbReference>
<dbReference type="Pfam" id="PF01614">
    <property type="entry name" value="IclR_C"/>
    <property type="match status" value="1"/>
</dbReference>
<proteinExistence type="predicted"/>
<evidence type="ECO:0000313" key="8">
    <source>
        <dbReference type="Proteomes" id="UP000316706"/>
    </source>
</evidence>
<evidence type="ECO:0000256" key="2">
    <source>
        <dbReference type="ARBA" id="ARBA00023125"/>
    </source>
</evidence>
<evidence type="ECO:0000259" key="5">
    <source>
        <dbReference type="PROSITE" id="PS51077"/>
    </source>
</evidence>
<evidence type="ECO:0000256" key="4">
    <source>
        <dbReference type="SAM" id="MobiDB-lite"/>
    </source>
</evidence>
<accession>A0A543IEW2</accession>
<evidence type="ECO:0000259" key="6">
    <source>
        <dbReference type="PROSITE" id="PS51078"/>
    </source>
</evidence>
<dbReference type="InterPro" id="IPR029016">
    <property type="entry name" value="GAF-like_dom_sf"/>
</dbReference>
<feature type="compositionally biased region" description="Basic and acidic residues" evidence="4">
    <location>
        <begin position="1"/>
        <end position="21"/>
    </location>
</feature>
<dbReference type="EMBL" id="VFPO01000001">
    <property type="protein sequence ID" value="TQM69122.1"/>
    <property type="molecule type" value="Genomic_DNA"/>
</dbReference>
<keyword evidence="2" id="KW-0238">DNA-binding</keyword>
<dbReference type="InterPro" id="IPR050707">
    <property type="entry name" value="HTH_MetabolicPath_Reg"/>
</dbReference>
<dbReference type="InterPro" id="IPR036388">
    <property type="entry name" value="WH-like_DNA-bd_sf"/>
</dbReference>
<dbReference type="PROSITE" id="PS51077">
    <property type="entry name" value="HTH_ICLR"/>
    <property type="match status" value="1"/>
</dbReference>
<feature type="domain" description="HTH iclR-type" evidence="5">
    <location>
        <begin position="36"/>
        <end position="97"/>
    </location>
</feature>
<dbReference type="SUPFAM" id="SSF46785">
    <property type="entry name" value="Winged helix' DNA-binding domain"/>
    <property type="match status" value="1"/>
</dbReference>
<dbReference type="GO" id="GO:0045892">
    <property type="term" value="P:negative regulation of DNA-templated transcription"/>
    <property type="evidence" value="ECO:0007669"/>
    <property type="project" value="TreeGrafter"/>
</dbReference>
<dbReference type="GO" id="GO:0003677">
    <property type="term" value="F:DNA binding"/>
    <property type="evidence" value="ECO:0007669"/>
    <property type="project" value="UniProtKB-KW"/>
</dbReference>
<gene>
    <name evidence="7" type="ORF">FHX41_2804</name>
</gene>
<name>A0A543IEW2_9ACTN</name>
<evidence type="ECO:0000256" key="1">
    <source>
        <dbReference type="ARBA" id="ARBA00023015"/>
    </source>
</evidence>
<dbReference type="InterPro" id="IPR036390">
    <property type="entry name" value="WH_DNA-bd_sf"/>
</dbReference>
<dbReference type="AlphaFoldDB" id="A0A543IEW2"/>
<protein>
    <submittedName>
        <fullName evidence="7">IclR family transcriptional regulator</fullName>
    </submittedName>
</protein>
<evidence type="ECO:0000313" key="7">
    <source>
        <dbReference type="EMBL" id="TQM69122.1"/>
    </source>
</evidence>
<keyword evidence="1" id="KW-0805">Transcription regulation</keyword>
<dbReference type="PANTHER" id="PTHR30136:SF24">
    <property type="entry name" value="HTH-TYPE TRANSCRIPTIONAL REPRESSOR ALLR"/>
    <property type="match status" value="1"/>
</dbReference>
<comment type="caution">
    <text evidence="7">The sequence shown here is derived from an EMBL/GenBank/DDBJ whole genome shotgun (WGS) entry which is preliminary data.</text>
</comment>
<dbReference type="SUPFAM" id="SSF55781">
    <property type="entry name" value="GAF domain-like"/>
    <property type="match status" value="1"/>
</dbReference>